<protein>
    <submittedName>
        <fullName evidence="1">Uncharacterized protein</fullName>
    </submittedName>
</protein>
<evidence type="ECO:0000313" key="2">
    <source>
        <dbReference type="Proteomes" id="UP001628874"/>
    </source>
</evidence>
<keyword evidence="2" id="KW-1185">Reference proteome</keyword>
<sequence>MSNISSFHELSDRLQLSSTHPSNHCLQNLQLRFPVVGDKALIDLINGIQVSKDIIRYRKNRGWIGQLFDKLDGSDRITELKQRGYEDAKRCLMPIIKTFKTVQDQRDSHNSLVNSTQHLLNDPPL</sequence>
<accession>A0ABW8WEF9</accession>
<proteinExistence type="predicted"/>
<reference evidence="1 2" key="1">
    <citation type="submission" date="2024-07" db="EMBL/GenBank/DDBJ databases">
        <authorList>
            <person name="Tripathy S."/>
        </authorList>
    </citation>
    <scope>NUCLEOTIDE SEQUENCE [LARGE SCALE GENOMIC DNA]</scope>
    <source>
        <strain evidence="1 2">VB-61278_2</strain>
    </source>
</reference>
<dbReference type="RefSeq" id="WP_237266000.1">
    <property type="nucleotide sequence ID" value="NZ_JBFQGM010000001.1"/>
</dbReference>
<dbReference type="Proteomes" id="UP001628874">
    <property type="component" value="Unassembled WGS sequence"/>
</dbReference>
<organism evidence="1 2">
    <name type="scientific">Scytonema tolypothrichoides VB-61278_2</name>
    <dbReference type="NCBI Taxonomy" id="3232314"/>
    <lineage>
        <taxon>Bacteria</taxon>
        <taxon>Bacillati</taxon>
        <taxon>Cyanobacteriota</taxon>
        <taxon>Cyanophyceae</taxon>
        <taxon>Nostocales</taxon>
        <taxon>Scytonemataceae</taxon>
        <taxon>Scytonema</taxon>
    </lineage>
</organism>
<gene>
    <name evidence="1" type="ORF">AB0759_01785</name>
</gene>
<dbReference type="EMBL" id="JBFQGM010000001">
    <property type="protein sequence ID" value="MFL9459372.1"/>
    <property type="molecule type" value="Genomic_DNA"/>
</dbReference>
<comment type="caution">
    <text evidence="1">The sequence shown here is derived from an EMBL/GenBank/DDBJ whole genome shotgun (WGS) entry which is preliminary data.</text>
</comment>
<evidence type="ECO:0000313" key="1">
    <source>
        <dbReference type="EMBL" id="MFL9459372.1"/>
    </source>
</evidence>
<name>A0ABW8WEF9_9CYAN</name>